<protein>
    <submittedName>
        <fullName evidence="2">Uncharacterized protein</fullName>
    </submittedName>
</protein>
<sequence>MTNSFSKPMTPEEERRQQKRQLMPFPPVQEEKERKIKNFKYAVGAQSGYFSHWRLRRAGPPADMIAHVMGYAKSVADLQLSHEQQSVLYRKCLTDTALTAYDKALAKYRARIAAVPAQGDQPAQMAVDFDITACLKTFVGSRTTEVARFNQVEGLKVSRKPRKIECHEWEDDYLVAVEAAEWLRGTHPVPEGVALLRHYLDSYPANWVTEYEKIHGKTLDDKEMGDVTSFMHDRAVEADSAASRNQQRQKATVAKGKPSS</sequence>
<gene>
    <name evidence="2" type="ORF">SEMRO_1220_G253600.1</name>
</gene>
<evidence type="ECO:0000313" key="3">
    <source>
        <dbReference type="Proteomes" id="UP001153069"/>
    </source>
</evidence>
<feature type="region of interest" description="Disordered" evidence="1">
    <location>
        <begin position="237"/>
        <end position="260"/>
    </location>
</feature>
<evidence type="ECO:0000256" key="1">
    <source>
        <dbReference type="SAM" id="MobiDB-lite"/>
    </source>
</evidence>
<name>A0A9N8ELW0_9STRA</name>
<dbReference type="AlphaFoldDB" id="A0A9N8ELW0"/>
<keyword evidence="3" id="KW-1185">Reference proteome</keyword>
<accession>A0A9N8ELW0</accession>
<dbReference type="Proteomes" id="UP001153069">
    <property type="component" value="Unassembled WGS sequence"/>
</dbReference>
<dbReference type="EMBL" id="CAICTM010001218">
    <property type="protein sequence ID" value="CAB9521671.1"/>
    <property type="molecule type" value="Genomic_DNA"/>
</dbReference>
<comment type="caution">
    <text evidence="2">The sequence shown here is derived from an EMBL/GenBank/DDBJ whole genome shotgun (WGS) entry which is preliminary data.</text>
</comment>
<proteinExistence type="predicted"/>
<reference evidence="2" key="1">
    <citation type="submission" date="2020-06" db="EMBL/GenBank/DDBJ databases">
        <authorList>
            <consortium name="Plant Systems Biology data submission"/>
        </authorList>
    </citation>
    <scope>NUCLEOTIDE SEQUENCE</scope>
    <source>
        <strain evidence="2">D6</strain>
    </source>
</reference>
<organism evidence="2 3">
    <name type="scientific">Seminavis robusta</name>
    <dbReference type="NCBI Taxonomy" id="568900"/>
    <lineage>
        <taxon>Eukaryota</taxon>
        <taxon>Sar</taxon>
        <taxon>Stramenopiles</taxon>
        <taxon>Ochrophyta</taxon>
        <taxon>Bacillariophyta</taxon>
        <taxon>Bacillariophyceae</taxon>
        <taxon>Bacillariophycidae</taxon>
        <taxon>Naviculales</taxon>
        <taxon>Naviculaceae</taxon>
        <taxon>Seminavis</taxon>
    </lineage>
</organism>
<feature type="region of interest" description="Disordered" evidence="1">
    <location>
        <begin position="1"/>
        <end position="31"/>
    </location>
</feature>
<evidence type="ECO:0000313" key="2">
    <source>
        <dbReference type="EMBL" id="CAB9521671.1"/>
    </source>
</evidence>